<keyword evidence="2" id="KW-1185">Reference proteome</keyword>
<protein>
    <submittedName>
        <fullName evidence="1">Uncharacterized protein</fullName>
    </submittedName>
</protein>
<evidence type="ECO:0000313" key="2">
    <source>
        <dbReference type="Proteomes" id="UP000184300"/>
    </source>
</evidence>
<proteinExistence type="predicted"/>
<sequence length="135" mass="15126">MLLEQGDSVYMIQPHHEQRTTYINTGYLAAASMDEKPADKPGIPLQYIDYVHVFSEHEAGILASHGDHDHAIELELDKPPPLKPIYPLSQNELGVSRRCPDSLCTQEGWQSPPMCGLLGSKFDHHQKLLSNSSHQ</sequence>
<dbReference type="AlphaFoldDB" id="A0A1L9V3P5"/>
<dbReference type="VEuPathDB" id="FungiDB:ASPGLDRAFT_1282282"/>
<accession>A0A1L9V3P5</accession>
<gene>
    <name evidence="1" type="ORF">ASPGLDRAFT_1282282</name>
</gene>
<name>A0A1L9V3P5_ASPGL</name>
<dbReference type="Proteomes" id="UP000184300">
    <property type="component" value="Unassembled WGS sequence"/>
</dbReference>
<dbReference type="GeneID" id="34457039"/>
<organism evidence="1 2">
    <name type="scientific">Aspergillus glaucus CBS 516.65</name>
    <dbReference type="NCBI Taxonomy" id="1160497"/>
    <lineage>
        <taxon>Eukaryota</taxon>
        <taxon>Fungi</taxon>
        <taxon>Dikarya</taxon>
        <taxon>Ascomycota</taxon>
        <taxon>Pezizomycotina</taxon>
        <taxon>Eurotiomycetes</taxon>
        <taxon>Eurotiomycetidae</taxon>
        <taxon>Eurotiales</taxon>
        <taxon>Aspergillaceae</taxon>
        <taxon>Aspergillus</taxon>
        <taxon>Aspergillus subgen. Aspergillus</taxon>
    </lineage>
</organism>
<reference evidence="2" key="1">
    <citation type="journal article" date="2017" name="Genome Biol.">
        <title>Comparative genomics reveals high biological diversity and specific adaptations in the industrially and medically important fungal genus Aspergillus.</title>
        <authorList>
            <person name="de Vries R.P."/>
            <person name="Riley R."/>
            <person name="Wiebenga A."/>
            <person name="Aguilar-Osorio G."/>
            <person name="Amillis S."/>
            <person name="Uchima C.A."/>
            <person name="Anderluh G."/>
            <person name="Asadollahi M."/>
            <person name="Askin M."/>
            <person name="Barry K."/>
            <person name="Battaglia E."/>
            <person name="Bayram O."/>
            <person name="Benocci T."/>
            <person name="Braus-Stromeyer S.A."/>
            <person name="Caldana C."/>
            <person name="Canovas D."/>
            <person name="Cerqueira G.C."/>
            <person name="Chen F."/>
            <person name="Chen W."/>
            <person name="Choi C."/>
            <person name="Clum A."/>
            <person name="Dos Santos R.A."/>
            <person name="Damasio A.R."/>
            <person name="Diallinas G."/>
            <person name="Emri T."/>
            <person name="Fekete E."/>
            <person name="Flipphi M."/>
            <person name="Freyberg S."/>
            <person name="Gallo A."/>
            <person name="Gournas C."/>
            <person name="Habgood R."/>
            <person name="Hainaut M."/>
            <person name="Harispe M.L."/>
            <person name="Henrissat B."/>
            <person name="Hilden K.S."/>
            <person name="Hope R."/>
            <person name="Hossain A."/>
            <person name="Karabika E."/>
            <person name="Karaffa L."/>
            <person name="Karanyi Z."/>
            <person name="Krasevec N."/>
            <person name="Kuo A."/>
            <person name="Kusch H."/>
            <person name="LaButti K."/>
            <person name="Lagendijk E.L."/>
            <person name="Lapidus A."/>
            <person name="Levasseur A."/>
            <person name="Lindquist E."/>
            <person name="Lipzen A."/>
            <person name="Logrieco A.F."/>
            <person name="MacCabe A."/>
            <person name="Maekelae M.R."/>
            <person name="Malavazi I."/>
            <person name="Melin P."/>
            <person name="Meyer V."/>
            <person name="Mielnichuk N."/>
            <person name="Miskei M."/>
            <person name="Molnar A.P."/>
            <person name="Mule G."/>
            <person name="Ngan C.Y."/>
            <person name="Orejas M."/>
            <person name="Orosz E."/>
            <person name="Ouedraogo J.P."/>
            <person name="Overkamp K.M."/>
            <person name="Park H.-S."/>
            <person name="Perrone G."/>
            <person name="Piumi F."/>
            <person name="Punt P.J."/>
            <person name="Ram A.F."/>
            <person name="Ramon A."/>
            <person name="Rauscher S."/>
            <person name="Record E."/>
            <person name="Riano-Pachon D.M."/>
            <person name="Robert V."/>
            <person name="Roehrig J."/>
            <person name="Ruller R."/>
            <person name="Salamov A."/>
            <person name="Salih N.S."/>
            <person name="Samson R.A."/>
            <person name="Sandor E."/>
            <person name="Sanguinetti M."/>
            <person name="Schuetze T."/>
            <person name="Sepcic K."/>
            <person name="Shelest E."/>
            <person name="Sherlock G."/>
            <person name="Sophianopoulou V."/>
            <person name="Squina F.M."/>
            <person name="Sun H."/>
            <person name="Susca A."/>
            <person name="Todd R.B."/>
            <person name="Tsang A."/>
            <person name="Unkles S.E."/>
            <person name="van de Wiele N."/>
            <person name="van Rossen-Uffink D."/>
            <person name="Oliveira J.V."/>
            <person name="Vesth T.C."/>
            <person name="Visser J."/>
            <person name="Yu J.-H."/>
            <person name="Zhou M."/>
            <person name="Andersen M.R."/>
            <person name="Archer D.B."/>
            <person name="Baker S.E."/>
            <person name="Benoit I."/>
            <person name="Brakhage A.A."/>
            <person name="Braus G.H."/>
            <person name="Fischer R."/>
            <person name="Frisvad J.C."/>
            <person name="Goldman G.H."/>
            <person name="Houbraken J."/>
            <person name="Oakley B."/>
            <person name="Pocsi I."/>
            <person name="Scazzocchio C."/>
            <person name="Seiboth B."/>
            <person name="vanKuyk P.A."/>
            <person name="Wortman J."/>
            <person name="Dyer P.S."/>
            <person name="Grigoriev I.V."/>
        </authorList>
    </citation>
    <scope>NUCLEOTIDE SEQUENCE [LARGE SCALE GENOMIC DNA]</scope>
    <source>
        <strain evidence="2">CBS 516.65</strain>
    </source>
</reference>
<dbReference type="EMBL" id="KV878937">
    <property type="protein sequence ID" value="OJJ78452.1"/>
    <property type="molecule type" value="Genomic_DNA"/>
</dbReference>
<dbReference type="RefSeq" id="XP_022395150.1">
    <property type="nucleotide sequence ID" value="XM_022540778.1"/>
</dbReference>
<evidence type="ECO:0000313" key="1">
    <source>
        <dbReference type="EMBL" id="OJJ78452.1"/>
    </source>
</evidence>